<accession>A0A177WIX6</accession>
<protein>
    <submittedName>
        <fullName evidence="1">Uncharacterized protein</fullName>
    </submittedName>
</protein>
<dbReference type="EMBL" id="DS022303">
    <property type="protein sequence ID" value="OAJ40033.1"/>
    <property type="molecule type" value="Genomic_DNA"/>
</dbReference>
<reference evidence="1 2" key="2">
    <citation type="submission" date="2016-05" db="EMBL/GenBank/DDBJ databases">
        <title>Lineage-specific infection strategies underlie the spectrum of fungal disease in amphibians.</title>
        <authorList>
            <person name="Cuomo C.A."/>
            <person name="Farrer R.A."/>
            <person name="James T."/>
            <person name="Longcore J."/>
            <person name="Birren B."/>
        </authorList>
    </citation>
    <scope>NUCLEOTIDE SEQUENCE [LARGE SCALE GENOMIC DNA]</scope>
    <source>
        <strain evidence="1 2">JEL423</strain>
    </source>
</reference>
<dbReference type="OrthoDB" id="2184885at2759"/>
<organism evidence="1 2">
    <name type="scientific">Batrachochytrium dendrobatidis (strain JEL423)</name>
    <dbReference type="NCBI Taxonomy" id="403673"/>
    <lineage>
        <taxon>Eukaryota</taxon>
        <taxon>Fungi</taxon>
        <taxon>Fungi incertae sedis</taxon>
        <taxon>Chytridiomycota</taxon>
        <taxon>Chytridiomycota incertae sedis</taxon>
        <taxon>Chytridiomycetes</taxon>
        <taxon>Rhizophydiales</taxon>
        <taxon>Rhizophydiales incertae sedis</taxon>
        <taxon>Batrachochytrium</taxon>
    </lineage>
</organism>
<dbReference type="VEuPathDB" id="FungiDB:BDEG_23811"/>
<reference evidence="1 2" key="1">
    <citation type="submission" date="2006-10" db="EMBL/GenBank/DDBJ databases">
        <title>The Genome Sequence of Batrachochytrium dendrobatidis JEL423.</title>
        <authorList>
            <consortium name="The Broad Institute Genome Sequencing Platform"/>
            <person name="Birren B."/>
            <person name="Lander E."/>
            <person name="Galagan J."/>
            <person name="Cuomo C."/>
            <person name="Devon K."/>
            <person name="Jaffe D."/>
            <person name="Butler J."/>
            <person name="Alvarez P."/>
            <person name="Gnerre S."/>
            <person name="Grabherr M."/>
            <person name="Kleber M."/>
            <person name="Mauceli E."/>
            <person name="Brockman W."/>
            <person name="Young S."/>
            <person name="LaButti K."/>
            <person name="Sykes S."/>
            <person name="DeCaprio D."/>
            <person name="Crawford M."/>
            <person name="Koehrsen M."/>
            <person name="Engels R."/>
            <person name="Montgomery P."/>
            <person name="Pearson M."/>
            <person name="Howarth C."/>
            <person name="Larson L."/>
            <person name="White J."/>
            <person name="O'Leary S."/>
            <person name="Kodira C."/>
            <person name="Zeng Q."/>
            <person name="Yandava C."/>
            <person name="Alvarado L."/>
            <person name="Longcore J."/>
            <person name="James T."/>
        </authorList>
    </citation>
    <scope>NUCLEOTIDE SEQUENCE [LARGE SCALE GENOMIC DNA]</scope>
    <source>
        <strain evidence="1 2">JEL423</strain>
    </source>
</reference>
<name>A0A177WIX6_BATDL</name>
<dbReference type="AlphaFoldDB" id="A0A177WIX6"/>
<evidence type="ECO:0000313" key="1">
    <source>
        <dbReference type="EMBL" id="OAJ40033.1"/>
    </source>
</evidence>
<dbReference type="Proteomes" id="UP000077115">
    <property type="component" value="Unassembled WGS sequence"/>
</dbReference>
<sequence length="182" mass="20095">MATPISESSILPVPFIDQGSATALDLSTHKTLIQPPQIHSAMYMSDQAFQGAISGGHIELVNVLLLKYPDYNLRPTKRSISEAVYRNHTNVIYYLLEPRFGFSKLSGFDSLFEIAGKYGCNELMDYAQKHQIGMGMDLANEGRKTLIGQVSIDGCCRTRAVGYYSYHSVVLGTPSTIFGSLF</sequence>
<gene>
    <name evidence="1" type="ORF">BDEG_23811</name>
</gene>
<evidence type="ECO:0000313" key="2">
    <source>
        <dbReference type="Proteomes" id="UP000077115"/>
    </source>
</evidence>
<proteinExistence type="predicted"/>